<gene>
    <name evidence="4" type="ORF">AWC27_26590</name>
</gene>
<reference evidence="4 5" key="1">
    <citation type="submission" date="2016-01" db="EMBL/GenBank/DDBJ databases">
        <title>The new phylogeny of the genus Mycobacterium.</title>
        <authorList>
            <person name="Tarcisio F."/>
            <person name="Conor M."/>
            <person name="Antonella G."/>
            <person name="Elisabetta G."/>
            <person name="Giulia F.S."/>
            <person name="Sara T."/>
            <person name="Anna F."/>
            <person name="Clotilde B."/>
            <person name="Roberto B."/>
            <person name="Veronica D.S."/>
            <person name="Fabio R."/>
            <person name="Monica P."/>
            <person name="Olivier J."/>
            <person name="Enrico T."/>
            <person name="Nicola S."/>
        </authorList>
    </citation>
    <scope>NUCLEOTIDE SEQUENCE [LARGE SCALE GENOMIC DNA]</scope>
    <source>
        <strain evidence="4 5">DSM 44166</strain>
    </source>
</reference>
<keyword evidence="4" id="KW-0413">Isomerase</keyword>
<proteinExistence type="inferred from homology"/>
<keyword evidence="1" id="KW-0456">Lyase</keyword>
<dbReference type="GO" id="GO:0016829">
    <property type="term" value="F:lyase activity"/>
    <property type="evidence" value="ECO:0007669"/>
    <property type="project" value="UniProtKB-KW"/>
</dbReference>
<dbReference type="PRINTS" id="PR00149">
    <property type="entry name" value="FUMRATELYASE"/>
</dbReference>
<comment type="similarity">
    <text evidence="2">Belongs to the class-II fumarase/aspartase family.</text>
</comment>
<dbReference type="EMBL" id="LQPW01000067">
    <property type="protein sequence ID" value="ORX06608.1"/>
    <property type="molecule type" value="Genomic_DNA"/>
</dbReference>
<dbReference type="InterPro" id="IPR020557">
    <property type="entry name" value="Fumarate_lyase_CS"/>
</dbReference>
<dbReference type="RefSeq" id="WP_085670651.1">
    <property type="nucleotide sequence ID" value="NZ_LQPW01000067.1"/>
</dbReference>
<comment type="caution">
    <text evidence="4">The sequence shown here is derived from an EMBL/GenBank/DDBJ whole genome shotgun (WGS) entry which is preliminary data.</text>
</comment>
<evidence type="ECO:0000313" key="4">
    <source>
        <dbReference type="EMBL" id="ORX06608.1"/>
    </source>
</evidence>
<dbReference type="InterPro" id="IPR022761">
    <property type="entry name" value="Fumarate_lyase_N"/>
</dbReference>
<evidence type="ECO:0000256" key="2">
    <source>
        <dbReference type="ARBA" id="ARBA00034772"/>
    </source>
</evidence>
<dbReference type="InterPro" id="IPR000362">
    <property type="entry name" value="Fumarate_lyase_fam"/>
</dbReference>
<evidence type="ECO:0000313" key="5">
    <source>
        <dbReference type="Proteomes" id="UP000193317"/>
    </source>
</evidence>
<dbReference type="InterPro" id="IPR008948">
    <property type="entry name" value="L-Aspartase-like"/>
</dbReference>
<protein>
    <submittedName>
        <fullName evidence="4">3-carboxy-cis,cis-muconate cycloisomerase</fullName>
    </submittedName>
</protein>
<dbReference type="PANTHER" id="PTHR43172">
    <property type="entry name" value="ADENYLOSUCCINATE LYASE"/>
    <property type="match status" value="1"/>
</dbReference>
<sequence length="410" mass="42479">MTNLLWPGDERAGEHMTDQALLQAMVAVESAWLGALSAAGLAPADCAGADLWHLIGADDREQLAATAEDGGNPVIGLVGLLRQRATPPVSAWIHRGLTSQDVLDTALMMAARAVVEHLISKLTEQVSALSALATAHRGTPMLARTLTQHAAPTTFGVKAAGWLDGVVAAHRRLRASVTPAQFGGAVGTCSATTELATLLGDAPDPAQTAEGVALSAATTLGLEFQAPWHTARGPITALADALVACTDSWGRIANDVVTLARPEIAELSEPVVGRRGGSSSMPHKRNPVLAVLIRRAAMAAPPLAATLHTAAALANDERPDGAWHAEWDTLRILARRTIVAGSQCVELLAGLQVHAGRMAANLSAADVRGEQSAVAELAGKQPSATYFGAADRLIDQSVARAEQILAGQPL</sequence>
<name>A0A1X2EM61_MYCSZ</name>
<dbReference type="SUPFAM" id="SSF48557">
    <property type="entry name" value="L-aspartase-like"/>
    <property type="match status" value="1"/>
</dbReference>
<dbReference type="Gene3D" id="1.20.200.10">
    <property type="entry name" value="Fumarase/aspartase (Central domain)"/>
    <property type="match status" value="1"/>
</dbReference>
<dbReference type="PANTHER" id="PTHR43172:SF2">
    <property type="entry name" value="ADENYLOSUCCINATE LYASE C-TERMINAL DOMAIN-CONTAINING PROTEIN"/>
    <property type="match status" value="1"/>
</dbReference>
<dbReference type="GO" id="GO:0016853">
    <property type="term" value="F:isomerase activity"/>
    <property type="evidence" value="ECO:0007669"/>
    <property type="project" value="UniProtKB-KW"/>
</dbReference>
<evidence type="ECO:0000256" key="1">
    <source>
        <dbReference type="ARBA" id="ARBA00023239"/>
    </source>
</evidence>
<dbReference type="PROSITE" id="PS00163">
    <property type="entry name" value="FUMARATE_LYASES"/>
    <property type="match status" value="1"/>
</dbReference>
<evidence type="ECO:0000259" key="3">
    <source>
        <dbReference type="Pfam" id="PF00206"/>
    </source>
</evidence>
<dbReference type="OrthoDB" id="9768878at2"/>
<accession>A0A1X2EM61</accession>
<dbReference type="Pfam" id="PF00206">
    <property type="entry name" value="Lyase_1"/>
    <property type="match status" value="1"/>
</dbReference>
<dbReference type="AlphaFoldDB" id="A0A1X2EM61"/>
<keyword evidence="5" id="KW-1185">Reference proteome</keyword>
<feature type="domain" description="Fumarate lyase N-terminal" evidence="3">
    <location>
        <begin position="73"/>
        <end position="297"/>
    </location>
</feature>
<dbReference type="Proteomes" id="UP000193317">
    <property type="component" value="Unassembled WGS sequence"/>
</dbReference>
<organism evidence="4 5">
    <name type="scientific">Mycobacterium szulgai</name>
    <dbReference type="NCBI Taxonomy" id="1787"/>
    <lineage>
        <taxon>Bacteria</taxon>
        <taxon>Bacillati</taxon>
        <taxon>Actinomycetota</taxon>
        <taxon>Actinomycetes</taxon>
        <taxon>Mycobacteriales</taxon>
        <taxon>Mycobacteriaceae</taxon>
        <taxon>Mycobacterium</taxon>
    </lineage>
</organism>